<feature type="region of interest" description="Disordered" evidence="10">
    <location>
        <begin position="227"/>
        <end position="256"/>
    </location>
</feature>
<name>A0A2M8R2A3_9BRAD</name>
<keyword evidence="7 9" id="KW-0573">Peptidoglycan synthesis</keyword>
<dbReference type="GO" id="GO:0071972">
    <property type="term" value="F:peptidoglycan L,D-transpeptidase activity"/>
    <property type="evidence" value="ECO:0007669"/>
    <property type="project" value="TreeGrafter"/>
</dbReference>
<dbReference type="SUPFAM" id="SSF141523">
    <property type="entry name" value="L,D-transpeptidase catalytic domain-like"/>
    <property type="match status" value="1"/>
</dbReference>
<dbReference type="OrthoDB" id="9813664at2"/>
<dbReference type="InterPro" id="IPR038063">
    <property type="entry name" value="Transpep_catalytic_dom"/>
</dbReference>
<keyword evidence="6 9" id="KW-0133">Cell shape</keyword>
<evidence type="ECO:0000313" key="14">
    <source>
        <dbReference type="Proteomes" id="UP000231194"/>
    </source>
</evidence>
<dbReference type="PANTHER" id="PTHR30582">
    <property type="entry name" value="L,D-TRANSPEPTIDASE"/>
    <property type="match status" value="1"/>
</dbReference>
<reference evidence="13 14" key="1">
    <citation type="submission" date="2017-11" db="EMBL/GenBank/DDBJ databases">
        <title>Bradyrhizobium forestalis sp. nov., an efficient nitrogen-fixing bacterium isolated from nodules of forest legume species in the Amazon.</title>
        <authorList>
            <person name="Costa E.M."/>
            <person name="Guimaraes A."/>
            <person name="Carvalho T.S."/>
            <person name="Rodrigues T.L."/>
            <person name="Ribeiro P.R.A."/>
            <person name="Lebbe L."/>
            <person name="Willems A."/>
            <person name="Moreira F.M.S."/>
        </authorList>
    </citation>
    <scope>NUCLEOTIDE SEQUENCE [LARGE SCALE GENOMIC DNA]</scope>
    <source>
        <strain evidence="13 14">INPA54B</strain>
    </source>
</reference>
<dbReference type="Proteomes" id="UP000231194">
    <property type="component" value="Unassembled WGS sequence"/>
</dbReference>
<evidence type="ECO:0000256" key="11">
    <source>
        <dbReference type="SAM" id="SignalP"/>
    </source>
</evidence>
<feature type="signal peptide" evidence="11">
    <location>
        <begin position="1"/>
        <end position="34"/>
    </location>
</feature>
<evidence type="ECO:0000256" key="9">
    <source>
        <dbReference type="PROSITE-ProRule" id="PRU01373"/>
    </source>
</evidence>
<dbReference type="FunFam" id="2.40.440.10:FF:000002">
    <property type="entry name" value="L,D-transpeptidase ErfK/SrfK"/>
    <property type="match status" value="1"/>
</dbReference>
<feature type="active site" description="Proton donor/acceptor" evidence="9">
    <location>
        <position position="178"/>
    </location>
</feature>
<dbReference type="RefSeq" id="WP_100235104.1">
    <property type="nucleotide sequence ID" value="NZ_PGVG01000030.1"/>
</dbReference>
<evidence type="ECO:0000256" key="8">
    <source>
        <dbReference type="ARBA" id="ARBA00023316"/>
    </source>
</evidence>
<keyword evidence="3" id="KW-0328">Glycosyltransferase</keyword>
<keyword evidence="8 9" id="KW-0961">Cell wall biogenesis/degradation</keyword>
<feature type="chain" id="PRO_5014598358" evidence="11">
    <location>
        <begin position="35"/>
        <end position="256"/>
    </location>
</feature>
<dbReference type="EMBL" id="PGVG01000030">
    <property type="protein sequence ID" value="PJG51945.1"/>
    <property type="molecule type" value="Genomic_DNA"/>
</dbReference>
<dbReference type="Pfam" id="PF03734">
    <property type="entry name" value="YkuD"/>
    <property type="match status" value="1"/>
</dbReference>
<evidence type="ECO:0000256" key="6">
    <source>
        <dbReference type="ARBA" id="ARBA00022960"/>
    </source>
</evidence>
<proteinExistence type="inferred from homology"/>
<protein>
    <submittedName>
        <fullName evidence="13">L,D-transpeptidase</fullName>
    </submittedName>
</protein>
<organism evidence="13 14">
    <name type="scientific">Bradyrhizobium forestalis</name>
    <dbReference type="NCBI Taxonomy" id="1419263"/>
    <lineage>
        <taxon>Bacteria</taxon>
        <taxon>Pseudomonadati</taxon>
        <taxon>Pseudomonadota</taxon>
        <taxon>Alphaproteobacteria</taxon>
        <taxon>Hyphomicrobiales</taxon>
        <taxon>Nitrobacteraceae</taxon>
        <taxon>Bradyrhizobium</taxon>
    </lineage>
</organism>
<accession>A0A2M8R2A3</accession>
<dbReference type="AlphaFoldDB" id="A0A2M8R2A3"/>
<feature type="compositionally biased region" description="Polar residues" evidence="10">
    <location>
        <begin position="238"/>
        <end position="256"/>
    </location>
</feature>
<dbReference type="GO" id="GO:0071555">
    <property type="term" value="P:cell wall organization"/>
    <property type="evidence" value="ECO:0007669"/>
    <property type="project" value="UniProtKB-UniRule"/>
</dbReference>
<evidence type="ECO:0000259" key="12">
    <source>
        <dbReference type="PROSITE" id="PS52029"/>
    </source>
</evidence>
<keyword evidence="11" id="KW-0732">Signal</keyword>
<keyword evidence="4" id="KW-0808">Transferase</keyword>
<evidence type="ECO:0000256" key="2">
    <source>
        <dbReference type="ARBA" id="ARBA00005992"/>
    </source>
</evidence>
<sequence>MTTFALVRRFSPRVATAFAFATALLTVPFGSASAQTFGYAPMQPQAYPQDQGHSRGYVNEAPQAADEDARLPDRLRKQIVSFDRSEPAGTIVIDTNNTYLYYVLGNGRAIRYGVGVGREGFTWSGVQSVSRKAEWPDWHPPAEMIARQPYLPRFVAGGPGNPLGARAMYLGSSEYRIHGTNDPTTIGKFVSSGCIRLTNEDVIDLFGRVNVGTRVVVLPKNAPLMARGGDPVRKHPAVTTQPSGHQALNISASSVN</sequence>
<keyword evidence="14" id="KW-1185">Reference proteome</keyword>
<evidence type="ECO:0000256" key="1">
    <source>
        <dbReference type="ARBA" id="ARBA00004752"/>
    </source>
</evidence>
<dbReference type="GO" id="GO:0016757">
    <property type="term" value="F:glycosyltransferase activity"/>
    <property type="evidence" value="ECO:0007669"/>
    <property type="project" value="UniProtKB-KW"/>
</dbReference>
<dbReference type="PROSITE" id="PS52029">
    <property type="entry name" value="LD_TPASE"/>
    <property type="match status" value="1"/>
</dbReference>
<dbReference type="CDD" id="cd16913">
    <property type="entry name" value="YkuD_like"/>
    <property type="match status" value="1"/>
</dbReference>
<evidence type="ECO:0000256" key="5">
    <source>
        <dbReference type="ARBA" id="ARBA00022801"/>
    </source>
</evidence>
<dbReference type="GO" id="GO:0005576">
    <property type="term" value="C:extracellular region"/>
    <property type="evidence" value="ECO:0007669"/>
    <property type="project" value="TreeGrafter"/>
</dbReference>
<dbReference type="InterPro" id="IPR005490">
    <property type="entry name" value="LD_TPept_cat_dom"/>
</dbReference>
<feature type="domain" description="L,D-TPase catalytic" evidence="12">
    <location>
        <begin position="89"/>
        <end position="218"/>
    </location>
</feature>
<comment type="similarity">
    <text evidence="2">Belongs to the YkuD family.</text>
</comment>
<evidence type="ECO:0000313" key="13">
    <source>
        <dbReference type="EMBL" id="PJG51945.1"/>
    </source>
</evidence>
<dbReference type="UniPathway" id="UPA00219"/>
<evidence type="ECO:0000256" key="4">
    <source>
        <dbReference type="ARBA" id="ARBA00022679"/>
    </source>
</evidence>
<evidence type="ECO:0000256" key="3">
    <source>
        <dbReference type="ARBA" id="ARBA00022676"/>
    </source>
</evidence>
<comment type="caution">
    <text evidence="13">The sequence shown here is derived from an EMBL/GenBank/DDBJ whole genome shotgun (WGS) entry which is preliminary data.</text>
</comment>
<comment type="pathway">
    <text evidence="1 9">Cell wall biogenesis; peptidoglycan biosynthesis.</text>
</comment>
<evidence type="ECO:0000256" key="10">
    <source>
        <dbReference type="SAM" id="MobiDB-lite"/>
    </source>
</evidence>
<dbReference type="PANTHER" id="PTHR30582:SF24">
    <property type="entry name" value="L,D-TRANSPEPTIDASE ERFK_SRFK-RELATED"/>
    <property type="match status" value="1"/>
</dbReference>
<keyword evidence="5" id="KW-0378">Hydrolase</keyword>
<feature type="active site" description="Nucleophile" evidence="9">
    <location>
        <position position="194"/>
    </location>
</feature>
<dbReference type="GO" id="GO:0008360">
    <property type="term" value="P:regulation of cell shape"/>
    <property type="evidence" value="ECO:0007669"/>
    <property type="project" value="UniProtKB-UniRule"/>
</dbReference>
<gene>
    <name evidence="13" type="ORF">CVM73_28560</name>
</gene>
<dbReference type="GO" id="GO:0018104">
    <property type="term" value="P:peptidoglycan-protein cross-linking"/>
    <property type="evidence" value="ECO:0007669"/>
    <property type="project" value="TreeGrafter"/>
</dbReference>
<dbReference type="Gene3D" id="2.40.440.10">
    <property type="entry name" value="L,D-transpeptidase catalytic domain-like"/>
    <property type="match status" value="1"/>
</dbReference>
<evidence type="ECO:0000256" key="7">
    <source>
        <dbReference type="ARBA" id="ARBA00022984"/>
    </source>
</evidence>
<dbReference type="InterPro" id="IPR050979">
    <property type="entry name" value="LD-transpeptidase"/>
</dbReference>